<dbReference type="AlphaFoldDB" id="A0A444QEE9"/>
<gene>
    <name evidence="5" type="ORF">ELQ92_01290</name>
</gene>
<keyword evidence="1" id="KW-0175">Coiled coil</keyword>
<dbReference type="SUPFAM" id="SSF52833">
    <property type="entry name" value="Thioredoxin-like"/>
    <property type="match status" value="1"/>
</dbReference>
<feature type="coiled-coil region" evidence="1">
    <location>
        <begin position="9"/>
        <end position="39"/>
    </location>
</feature>
<name>A0A444QEE9_9MICO</name>
<dbReference type="EMBL" id="RZNC01000001">
    <property type="protein sequence ID" value="RWZ67929.1"/>
    <property type="molecule type" value="Genomic_DNA"/>
</dbReference>
<feature type="transmembrane region" description="Helical" evidence="3">
    <location>
        <begin position="40"/>
        <end position="62"/>
    </location>
</feature>
<dbReference type="OrthoDB" id="117402at2"/>
<accession>A0A444QEE9</accession>
<keyword evidence="3" id="KW-0812">Transmembrane</keyword>
<dbReference type="Pfam" id="PF13462">
    <property type="entry name" value="Thioredoxin_4"/>
    <property type="match status" value="1"/>
</dbReference>
<dbReference type="InterPro" id="IPR012336">
    <property type="entry name" value="Thioredoxin-like_fold"/>
</dbReference>
<reference evidence="5 6" key="1">
    <citation type="submission" date="2018-12" db="EMBL/GenBank/DDBJ databases">
        <authorList>
            <person name="Li F."/>
        </authorList>
    </citation>
    <scope>NUCLEOTIDE SEQUENCE [LARGE SCALE GENOMIC DNA]</scope>
    <source>
        <strain evidence="5 6">8H24J-4-2</strain>
    </source>
</reference>
<sequence>MTNLNRELAAMTKKERKEFQREIARIEREQERKRRKRRKIVTIVVSVVAILAVLALVAWAVLTAVRAANRGPENMLSDGIVLSGDGTALTATPTAALEWGADPVATAEGMAENQVNMRLYVDYSDADAASFSTANLEQVQQWVTAGYASLEVHPVALSGDGYGLRAANAAACVASFAPDDFLTAHTALIAEQANASGGSPTNEDLAALVSSAGVTIDGVEECITDGRFNGWVEGATDRATEGALPNSEATLESGSLLLVNGEPYTGAIDDPAQVIAFITKVIAPTEGEGTEGEGTETPAPTDAPTPTPTPTP</sequence>
<organism evidence="5 6">
    <name type="scientific">Labedella populi</name>
    <dbReference type="NCBI Taxonomy" id="2498850"/>
    <lineage>
        <taxon>Bacteria</taxon>
        <taxon>Bacillati</taxon>
        <taxon>Actinomycetota</taxon>
        <taxon>Actinomycetes</taxon>
        <taxon>Micrococcales</taxon>
        <taxon>Microbacteriaceae</taxon>
        <taxon>Labedella</taxon>
    </lineage>
</organism>
<evidence type="ECO:0000313" key="5">
    <source>
        <dbReference type="EMBL" id="RWZ67929.1"/>
    </source>
</evidence>
<dbReference type="Gene3D" id="3.40.30.10">
    <property type="entry name" value="Glutaredoxin"/>
    <property type="match status" value="1"/>
</dbReference>
<evidence type="ECO:0000256" key="1">
    <source>
        <dbReference type="SAM" id="Coils"/>
    </source>
</evidence>
<keyword evidence="6" id="KW-1185">Reference proteome</keyword>
<keyword evidence="3" id="KW-0472">Membrane</keyword>
<dbReference type="RefSeq" id="WP_128497157.1">
    <property type="nucleotide sequence ID" value="NZ_RZNC01000001.1"/>
</dbReference>
<comment type="caution">
    <text evidence="5">The sequence shown here is derived from an EMBL/GenBank/DDBJ whole genome shotgun (WGS) entry which is preliminary data.</text>
</comment>
<protein>
    <recommendedName>
        <fullName evidence="4">Thioredoxin-like fold domain-containing protein</fullName>
    </recommendedName>
</protein>
<evidence type="ECO:0000259" key="4">
    <source>
        <dbReference type="Pfam" id="PF13462"/>
    </source>
</evidence>
<feature type="region of interest" description="Disordered" evidence="2">
    <location>
        <begin position="285"/>
        <end position="312"/>
    </location>
</feature>
<keyword evidence="3" id="KW-1133">Transmembrane helix</keyword>
<proteinExistence type="predicted"/>
<evidence type="ECO:0000256" key="3">
    <source>
        <dbReference type="SAM" id="Phobius"/>
    </source>
</evidence>
<evidence type="ECO:0000256" key="2">
    <source>
        <dbReference type="SAM" id="MobiDB-lite"/>
    </source>
</evidence>
<dbReference type="Proteomes" id="UP000288603">
    <property type="component" value="Unassembled WGS sequence"/>
</dbReference>
<feature type="compositionally biased region" description="Pro residues" evidence="2">
    <location>
        <begin position="301"/>
        <end position="312"/>
    </location>
</feature>
<dbReference type="InterPro" id="IPR036249">
    <property type="entry name" value="Thioredoxin-like_sf"/>
</dbReference>
<feature type="domain" description="Thioredoxin-like fold" evidence="4">
    <location>
        <begin position="109"/>
        <end position="240"/>
    </location>
</feature>
<evidence type="ECO:0000313" key="6">
    <source>
        <dbReference type="Proteomes" id="UP000288603"/>
    </source>
</evidence>